<protein>
    <submittedName>
        <fullName evidence="1">Uncharacterized protein</fullName>
    </submittedName>
</protein>
<sequence>DHKGEPLDELKNCTQYRQAFERPPTVLVHLNPETVREFLTGYLKDPYFAKRMEDAQGPEDEWTPGRRFMRDATGLLYFLDADYVPRLCVPKSKQRRVLEEAHENPIETAHGG</sequence>
<dbReference type="OMA" id="VHESSWE"/>
<dbReference type="RefSeq" id="XP_003031810.1">
    <property type="nucleotide sequence ID" value="XM_003031764.1"/>
</dbReference>
<accession>D8Q547</accession>
<dbReference type="OrthoDB" id="3245961at2759"/>
<dbReference type="KEGG" id="scm:SCHCO_02453939"/>
<dbReference type="EMBL" id="GL377306">
    <property type="protein sequence ID" value="EFI96907.1"/>
    <property type="molecule type" value="Genomic_DNA"/>
</dbReference>
<dbReference type="InParanoid" id="D8Q547"/>
<dbReference type="HOGENOM" id="CLU_135406_1_0_1"/>
<keyword evidence="2" id="KW-1185">Reference proteome</keyword>
<feature type="non-terminal residue" evidence="1">
    <location>
        <position position="112"/>
    </location>
</feature>
<organism evidence="2">
    <name type="scientific">Schizophyllum commune (strain H4-8 / FGSC 9210)</name>
    <name type="common">Split gill fungus</name>
    <dbReference type="NCBI Taxonomy" id="578458"/>
    <lineage>
        <taxon>Eukaryota</taxon>
        <taxon>Fungi</taxon>
        <taxon>Dikarya</taxon>
        <taxon>Basidiomycota</taxon>
        <taxon>Agaricomycotina</taxon>
        <taxon>Agaricomycetes</taxon>
        <taxon>Agaricomycetidae</taxon>
        <taxon>Agaricales</taxon>
        <taxon>Schizophyllaceae</taxon>
        <taxon>Schizophyllum</taxon>
    </lineage>
</organism>
<evidence type="ECO:0000313" key="2">
    <source>
        <dbReference type="Proteomes" id="UP000007431"/>
    </source>
</evidence>
<feature type="non-terminal residue" evidence="1">
    <location>
        <position position="1"/>
    </location>
</feature>
<gene>
    <name evidence="1" type="ORF">SCHCODRAFT_27591</name>
</gene>
<evidence type="ECO:0000313" key="1">
    <source>
        <dbReference type="EMBL" id="EFI96907.1"/>
    </source>
</evidence>
<dbReference type="eggNOG" id="ENOG502SZSN">
    <property type="taxonomic scope" value="Eukaryota"/>
</dbReference>
<name>D8Q547_SCHCM</name>
<dbReference type="AlphaFoldDB" id="D8Q547"/>
<reference evidence="1 2" key="1">
    <citation type="journal article" date="2010" name="Nat. Biotechnol.">
        <title>Genome sequence of the model mushroom Schizophyllum commune.</title>
        <authorList>
            <person name="Ohm R.A."/>
            <person name="de Jong J.F."/>
            <person name="Lugones L.G."/>
            <person name="Aerts A."/>
            <person name="Kothe E."/>
            <person name="Stajich J.E."/>
            <person name="de Vries R.P."/>
            <person name="Record E."/>
            <person name="Levasseur A."/>
            <person name="Baker S.E."/>
            <person name="Bartholomew K.A."/>
            <person name="Coutinho P.M."/>
            <person name="Erdmann S."/>
            <person name="Fowler T.J."/>
            <person name="Gathman A.C."/>
            <person name="Lombard V."/>
            <person name="Henrissat B."/>
            <person name="Knabe N."/>
            <person name="Kuees U."/>
            <person name="Lilly W.W."/>
            <person name="Lindquist E."/>
            <person name="Lucas S."/>
            <person name="Magnuson J.K."/>
            <person name="Piumi F."/>
            <person name="Raudaskoski M."/>
            <person name="Salamov A."/>
            <person name="Schmutz J."/>
            <person name="Schwarze F.W.M.R."/>
            <person name="vanKuyk P.A."/>
            <person name="Horton J.S."/>
            <person name="Grigoriev I.V."/>
            <person name="Woesten H.A.B."/>
        </authorList>
    </citation>
    <scope>NUCLEOTIDE SEQUENCE [LARGE SCALE GENOMIC DNA]</scope>
    <source>
        <strain evidence="2">H4-8 / FGSC 9210</strain>
    </source>
</reference>
<dbReference type="Proteomes" id="UP000007431">
    <property type="component" value="Unassembled WGS sequence"/>
</dbReference>
<dbReference type="GeneID" id="9589816"/>
<dbReference type="VEuPathDB" id="FungiDB:SCHCODRAFT_02453939"/>
<proteinExistence type="predicted"/>